<evidence type="ECO:0000256" key="5">
    <source>
        <dbReference type="ARBA" id="ARBA00029447"/>
    </source>
</evidence>
<evidence type="ECO:0000259" key="9">
    <source>
        <dbReference type="PROSITE" id="PS50885"/>
    </source>
</evidence>
<dbReference type="InterPro" id="IPR004090">
    <property type="entry name" value="Chemotax_Me-accpt_rcpt"/>
</dbReference>
<dbReference type="OrthoDB" id="9804712at2"/>
<dbReference type="EMBL" id="QFVR01000006">
    <property type="protein sequence ID" value="PWI25768.1"/>
    <property type="molecule type" value="Genomic_DNA"/>
</dbReference>
<dbReference type="Pfam" id="PF00015">
    <property type="entry name" value="MCPsignal"/>
    <property type="match status" value="1"/>
</dbReference>
<proteinExistence type="inferred from homology"/>
<comment type="caution">
    <text evidence="10">The sequence shown here is derived from an EMBL/GenBank/DDBJ whole genome shotgun (WGS) entry which is preliminary data.</text>
</comment>
<accession>A0A2U3AML0</accession>
<dbReference type="AlphaFoldDB" id="A0A2U3AML0"/>
<keyword evidence="11" id="KW-1185">Reference proteome</keyword>
<keyword evidence="4 6" id="KW-0807">Transducer</keyword>
<evidence type="ECO:0000313" key="10">
    <source>
        <dbReference type="EMBL" id="PWI25768.1"/>
    </source>
</evidence>
<gene>
    <name evidence="10" type="ORF">DEX24_06085</name>
</gene>
<evidence type="ECO:0000259" key="8">
    <source>
        <dbReference type="PROSITE" id="PS50111"/>
    </source>
</evidence>
<feature type="domain" description="Methyl-accepting transducer" evidence="8">
    <location>
        <begin position="287"/>
        <end position="537"/>
    </location>
</feature>
<feature type="domain" description="HAMP" evidence="9">
    <location>
        <begin position="215"/>
        <end position="268"/>
    </location>
</feature>
<feature type="transmembrane region" description="Helical" evidence="7">
    <location>
        <begin position="194"/>
        <end position="218"/>
    </location>
</feature>
<dbReference type="PROSITE" id="PS50885">
    <property type="entry name" value="HAMP"/>
    <property type="match status" value="1"/>
</dbReference>
<evidence type="ECO:0000256" key="6">
    <source>
        <dbReference type="PROSITE-ProRule" id="PRU00284"/>
    </source>
</evidence>
<evidence type="ECO:0000256" key="2">
    <source>
        <dbReference type="ARBA" id="ARBA00022475"/>
    </source>
</evidence>
<name>A0A2U3AML0_9BACL</name>
<dbReference type="InterPro" id="IPR004089">
    <property type="entry name" value="MCPsignal_dom"/>
</dbReference>
<dbReference type="CDD" id="cd06225">
    <property type="entry name" value="HAMP"/>
    <property type="match status" value="1"/>
</dbReference>
<feature type="transmembrane region" description="Helical" evidence="7">
    <location>
        <begin position="23"/>
        <end position="43"/>
    </location>
</feature>
<evidence type="ECO:0000256" key="4">
    <source>
        <dbReference type="ARBA" id="ARBA00023224"/>
    </source>
</evidence>
<dbReference type="Gene3D" id="6.10.340.10">
    <property type="match status" value="1"/>
</dbReference>
<dbReference type="SMART" id="SM00283">
    <property type="entry name" value="MA"/>
    <property type="match status" value="1"/>
</dbReference>
<dbReference type="SUPFAM" id="SSF58104">
    <property type="entry name" value="Methyl-accepting chemotaxis protein (MCP) signaling domain"/>
    <property type="match status" value="1"/>
</dbReference>
<dbReference type="CDD" id="cd11386">
    <property type="entry name" value="MCP_signal"/>
    <property type="match status" value="1"/>
</dbReference>
<dbReference type="GO" id="GO:0007165">
    <property type="term" value="P:signal transduction"/>
    <property type="evidence" value="ECO:0007669"/>
    <property type="project" value="UniProtKB-KW"/>
</dbReference>
<dbReference type="PANTHER" id="PTHR32089">
    <property type="entry name" value="METHYL-ACCEPTING CHEMOTAXIS PROTEIN MCPB"/>
    <property type="match status" value="1"/>
</dbReference>
<evidence type="ECO:0000256" key="3">
    <source>
        <dbReference type="ARBA" id="ARBA00023136"/>
    </source>
</evidence>
<evidence type="ECO:0000256" key="1">
    <source>
        <dbReference type="ARBA" id="ARBA00004236"/>
    </source>
</evidence>
<dbReference type="SMART" id="SM00304">
    <property type="entry name" value="HAMP"/>
    <property type="match status" value="2"/>
</dbReference>
<dbReference type="InterPro" id="IPR003660">
    <property type="entry name" value="HAMP_dom"/>
</dbReference>
<dbReference type="Pfam" id="PF00672">
    <property type="entry name" value="HAMP"/>
    <property type="match status" value="1"/>
</dbReference>
<comment type="subcellular location">
    <subcellularLocation>
        <location evidence="1">Cell membrane</location>
    </subcellularLocation>
</comment>
<protein>
    <submittedName>
        <fullName evidence="10">Methyl-accepting chemotaxis protein</fullName>
    </submittedName>
</protein>
<keyword evidence="7" id="KW-1133">Transmembrane helix</keyword>
<sequence length="575" mass="63190">MITLGGFISMNNKQKNTSIRTKIIMGFGIIAVIVLLLNIFMYYQQNKVSKETKDMITTELHLLNLDQQLSASFAVRLASARGYVLSGDQAEKEVFLAYTEQAKKYNDELEQYHASKNAMTLVADSIDWRENVLENVFKTYEEGEKVKAQKNLQNLDADANRIRDGFEKMAENRFQLIEEKGQDVLSINSTMKTMMIICTIALFILSLIVAYFTSNIILRPIKRVTERMQRIATGDISQDDLPIKSHDEAGQLTVAANVVSAKLREMIAAVQLISTQVKTASEHLAQSSGEVREGSNQISMTMQELAEGTEDQASHATDLVQVIESFTLQVTEANAGGNLIAEKASEVKRLTDSGRILMDSSTTQMTSIDEIVKAAVEKVEFLETQSLEITKLVLVIQTVAEQTNLLALNAAIEAARAGEEGRGFAVVADEVRKLAEQVALSVTDISSIVETMQNDTTAVTTSLQSGYSEVSKGTEQIVETAQTFDHIASAVVLMNDHANSISQSLTGIMKSTHQINSSIDQIASVSEESAAGVEETTATIEETTSSMEEISNSANELSQMANQLNEEVNKFKLYE</sequence>
<dbReference type="Pfam" id="PF12729">
    <property type="entry name" value="4HB_MCP_1"/>
    <property type="match status" value="1"/>
</dbReference>
<evidence type="ECO:0000256" key="7">
    <source>
        <dbReference type="SAM" id="Phobius"/>
    </source>
</evidence>
<reference evidence="10 11" key="1">
    <citation type="submission" date="2018-05" db="EMBL/GenBank/DDBJ databases">
        <title>Kurthia sibirica genome sequence.</title>
        <authorList>
            <person name="Maclea K.S."/>
            <person name="Goen A.E."/>
        </authorList>
    </citation>
    <scope>NUCLEOTIDE SEQUENCE [LARGE SCALE GENOMIC DNA]</scope>
    <source>
        <strain evidence="10 11">ATCC 49154</strain>
    </source>
</reference>
<organism evidence="10 11">
    <name type="scientific">Kurthia sibirica</name>
    <dbReference type="NCBI Taxonomy" id="202750"/>
    <lineage>
        <taxon>Bacteria</taxon>
        <taxon>Bacillati</taxon>
        <taxon>Bacillota</taxon>
        <taxon>Bacilli</taxon>
        <taxon>Bacillales</taxon>
        <taxon>Caryophanaceae</taxon>
        <taxon>Kurthia</taxon>
    </lineage>
</organism>
<keyword evidence="7" id="KW-0812">Transmembrane</keyword>
<evidence type="ECO:0000313" key="11">
    <source>
        <dbReference type="Proteomes" id="UP000245938"/>
    </source>
</evidence>
<dbReference type="PANTHER" id="PTHR32089:SF112">
    <property type="entry name" value="LYSOZYME-LIKE PROTEIN-RELATED"/>
    <property type="match status" value="1"/>
</dbReference>
<dbReference type="GO" id="GO:0005886">
    <property type="term" value="C:plasma membrane"/>
    <property type="evidence" value="ECO:0007669"/>
    <property type="project" value="UniProtKB-SubCell"/>
</dbReference>
<dbReference type="Proteomes" id="UP000245938">
    <property type="component" value="Unassembled WGS sequence"/>
</dbReference>
<dbReference type="PRINTS" id="PR00260">
    <property type="entry name" value="CHEMTRNSDUCR"/>
</dbReference>
<dbReference type="InterPro" id="IPR024478">
    <property type="entry name" value="HlyB_4HB_MCP"/>
</dbReference>
<dbReference type="Gene3D" id="1.10.287.950">
    <property type="entry name" value="Methyl-accepting chemotaxis protein"/>
    <property type="match status" value="1"/>
</dbReference>
<keyword evidence="2" id="KW-1003">Cell membrane</keyword>
<dbReference type="GO" id="GO:0004888">
    <property type="term" value="F:transmembrane signaling receptor activity"/>
    <property type="evidence" value="ECO:0007669"/>
    <property type="project" value="InterPro"/>
</dbReference>
<dbReference type="PROSITE" id="PS50111">
    <property type="entry name" value="CHEMOTAXIS_TRANSDUC_2"/>
    <property type="match status" value="1"/>
</dbReference>
<comment type="similarity">
    <text evidence="5">Belongs to the methyl-accepting chemotaxis (MCP) protein family.</text>
</comment>
<keyword evidence="3 7" id="KW-0472">Membrane</keyword>
<dbReference type="GO" id="GO:0006935">
    <property type="term" value="P:chemotaxis"/>
    <property type="evidence" value="ECO:0007669"/>
    <property type="project" value="InterPro"/>
</dbReference>